<dbReference type="AlphaFoldDB" id="A0NZR1"/>
<dbReference type="Pfam" id="PF06041">
    <property type="entry name" value="DUF924"/>
    <property type="match status" value="1"/>
</dbReference>
<evidence type="ECO:0008006" key="3">
    <source>
        <dbReference type="Google" id="ProtNLM"/>
    </source>
</evidence>
<evidence type="ECO:0000313" key="2">
    <source>
        <dbReference type="Proteomes" id="UP000004848"/>
    </source>
</evidence>
<dbReference type="InterPro" id="IPR010323">
    <property type="entry name" value="DUF924"/>
</dbReference>
<proteinExistence type="predicted"/>
<protein>
    <recommendedName>
        <fullName evidence="3">DUF924 domain-containing protein</fullName>
    </recommendedName>
</protein>
<name>A0NZR1_ROSAI</name>
<dbReference type="Proteomes" id="UP000004848">
    <property type="component" value="Unassembled WGS sequence"/>
</dbReference>
<dbReference type="SUPFAM" id="SSF48452">
    <property type="entry name" value="TPR-like"/>
    <property type="match status" value="1"/>
</dbReference>
<comment type="caution">
    <text evidence="1">The sequence shown here is derived from an EMBL/GenBank/DDBJ whole genome shotgun (WGS) entry which is preliminary data.</text>
</comment>
<dbReference type="eggNOG" id="COG3803">
    <property type="taxonomic scope" value="Bacteria"/>
</dbReference>
<gene>
    <name evidence="1" type="ORF">SIAM614_25876</name>
</gene>
<evidence type="ECO:0000313" key="1">
    <source>
        <dbReference type="EMBL" id="EAV41628.1"/>
    </source>
</evidence>
<reference evidence="1 2" key="1">
    <citation type="submission" date="2006-05" db="EMBL/GenBank/DDBJ databases">
        <authorList>
            <person name="King G."/>
            <person name="Ferriera S."/>
            <person name="Johnson J."/>
            <person name="Kravitz S."/>
            <person name="Beeson K."/>
            <person name="Sutton G."/>
            <person name="Rogers Y.-H."/>
            <person name="Friedman R."/>
            <person name="Frazier M."/>
            <person name="Venter J.C."/>
        </authorList>
    </citation>
    <scope>NUCLEOTIDE SEQUENCE [LARGE SCALE GENOMIC DNA]</scope>
    <source>
        <strain evidence="2">ATCC 25650 / DSM 13394 / JCM 20685 / NBRC 16684 / NCIMB 2208 / IAM 12614 / B1</strain>
    </source>
</reference>
<organism evidence="1 2">
    <name type="scientific">Roseibium aggregatum (strain ATCC 25650 / DSM 13394 / JCM 20685 / NBRC 16684 / NCIMB 2208 / IAM 12614 / B1)</name>
    <name type="common">Stappia aggregata</name>
    <dbReference type="NCBI Taxonomy" id="384765"/>
    <lineage>
        <taxon>Bacteria</taxon>
        <taxon>Pseudomonadati</taxon>
        <taxon>Pseudomonadota</taxon>
        <taxon>Alphaproteobacteria</taxon>
        <taxon>Hyphomicrobiales</taxon>
        <taxon>Stappiaceae</taxon>
        <taxon>Roseibium</taxon>
    </lineage>
</organism>
<dbReference type="Gene3D" id="1.25.40.10">
    <property type="entry name" value="Tetratricopeptide repeat domain"/>
    <property type="match status" value="1"/>
</dbReference>
<dbReference type="EMBL" id="AAUW01000019">
    <property type="protein sequence ID" value="EAV41628.1"/>
    <property type="molecule type" value="Genomic_DNA"/>
</dbReference>
<dbReference type="InterPro" id="IPR011990">
    <property type="entry name" value="TPR-like_helical_dom_sf"/>
</dbReference>
<accession>A0NZR1</accession>
<sequence>MTAGKGSWQERITPVSPSHFPEVALMTDQPITSFVVLDFWWQAGPEKWFAKDDKFDKRCRERFLPAIEDAAEGKLDAWAETADGALALLILLDQFPRNVFRGSPKAFRADPKAVQIAEIALDRGFDRAFPKDARSFFYLPFEHSEDMAHQERSVDLCRVLGIQETYHYALIHLDVIRRFGRFPHRNEVLGRESTPEEIAYLKSGGFSA</sequence>
<dbReference type="Gene3D" id="1.20.58.320">
    <property type="entry name" value="TPR-like"/>
    <property type="match status" value="1"/>
</dbReference>